<feature type="transmembrane region" description="Helical" evidence="1">
    <location>
        <begin position="53"/>
        <end position="74"/>
    </location>
</feature>
<reference evidence="3" key="1">
    <citation type="journal article" date="2019" name="Int. J. Syst. Evol. Microbiol.">
        <title>The Global Catalogue of Microorganisms (GCM) 10K type strain sequencing project: providing services to taxonomists for standard genome sequencing and annotation.</title>
        <authorList>
            <consortium name="The Broad Institute Genomics Platform"/>
            <consortium name="The Broad Institute Genome Sequencing Center for Infectious Disease"/>
            <person name="Wu L."/>
            <person name="Ma J."/>
        </authorList>
    </citation>
    <scope>NUCLEOTIDE SEQUENCE [LARGE SCALE GENOMIC DNA]</scope>
    <source>
        <strain evidence="3">JCM 19134</strain>
    </source>
</reference>
<evidence type="ECO:0000256" key="1">
    <source>
        <dbReference type="SAM" id="Phobius"/>
    </source>
</evidence>
<feature type="transmembrane region" description="Helical" evidence="1">
    <location>
        <begin position="12"/>
        <end position="32"/>
    </location>
</feature>
<comment type="caution">
    <text evidence="2">The sequence shown here is derived from an EMBL/GenBank/DDBJ whole genome shotgun (WGS) entry which is preliminary data.</text>
</comment>
<keyword evidence="1" id="KW-1133">Transmembrane helix</keyword>
<evidence type="ECO:0000313" key="3">
    <source>
        <dbReference type="Proteomes" id="UP001409585"/>
    </source>
</evidence>
<gene>
    <name evidence="2" type="ORF">GCM10025791_09280</name>
</gene>
<dbReference type="EMBL" id="BAABLX010000007">
    <property type="protein sequence ID" value="GAA4934521.1"/>
    <property type="molecule type" value="Genomic_DNA"/>
</dbReference>
<feature type="transmembrane region" description="Helical" evidence="1">
    <location>
        <begin position="80"/>
        <end position="103"/>
    </location>
</feature>
<dbReference type="AlphaFoldDB" id="A0AAV3TYK1"/>
<sequence length="132" mass="14855">MDFVGVWSHLATHYLIGLSLTTLAVFSALLFFKPLLWARLFWWKIPVDTDLTVYFGRCLGAFALVTDTIFLHAALTGVGIFTMLLFFTLFCLLMVVVHIWGAIARIQPITETLETGMWAGLVVLNLLFMPVT</sequence>
<accession>A0AAV3TYK1</accession>
<keyword evidence="1" id="KW-0472">Membrane</keyword>
<keyword evidence="3" id="KW-1185">Reference proteome</keyword>
<organism evidence="2 3">
    <name type="scientific">Halioxenophilus aromaticivorans</name>
    <dbReference type="NCBI Taxonomy" id="1306992"/>
    <lineage>
        <taxon>Bacteria</taxon>
        <taxon>Pseudomonadati</taxon>
        <taxon>Pseudomonadota</taxon>
        <taxon>Gammaproteobacteria</taxon>
        <taxon>Alteromonadales</taxon>
        <taxon>Alteromonadaceae</taxon>
        <taxon>Halioxenophilus</taxon>
    </lineage>
</organism>
<keyword evidence="1" id="KW-0812">Transmembrane</keyword>
<name>A0AAV3TYK1_9ALTE</name>
<evidence type="ECO:0000313" key="2">
    <source>
        <dbReference type="EMBL" id="GAA4934521.1"/>
    </source>
</evidence>
<dbReference type="Proteomes" id="UP001409585">
    <property type="component" value="Unassembled WGS sequence"/>
</dbReference>
<proteinExistence type="predicted"/>
<dbReference type="RefSeq" id="WP_345417800.1">
    <property type="nucleotide sequence ID" value="NZ_AP031496.1"/>
</dbReference>
<protein>
    <submittedName>
        <fullName evidence="2">Uncharacterized protein</fullName>
    </submittedName>
</protein>